<evidence type="ECO:0000259" key="14">
    <source>
        <dbReference type="Pfam" id="PF00136"/>
    </source>
</evidence>
<dbReference type="InterPro" id="IPR036397">
    <property type="entry name" value="RNaseH_sf"/>
</dbReference>
<evidence type="ECO:0000256" key="6">
    <source>
        <dbReference type="ARBA" id="ARBA00022723"/>
    </source>
</evidence>
<feature type="compositionally biased region" description="Acidic residues" evidence="13">
    <location>
        <begin position="1764"/>
        <end position="1777"/>
    </location>
</feature>
<gene>
    <name evidence="15" type="ORF">PGABG01_0410000</name>
</gene>
<feature type="compositionally biased region" description="Basic and acidic residues" evidence="13">
    <location>
        <begin position="1744"/>
        <end position="1763"/>
    </location>
</feature>
<dbReference type="PROSITE" id="PS00116">
    <property type="entry name" value="DNA_POLYMERASE_B"/>
    <property type="match status" value="1"/>
</dbReference>
<evidence type="ECO:0000256" key="9">
    <source>
        <dbReference type="ARBA" id="ARBA00022932"/>
    </source>
</evidence>
<feature type="region of interest" description="Disordered" evidence="13">
    <location>
        <begin position="279"/>
        <end position="328"/>
    </location>
</feature>
<comment type="similarity">
    <text evidence="2 12">Belongs to the DNA polymerase type-B family.</text>
</comment>
<accession>A0ABY1UJ47</accession>
<evidence type="ECO:0000313" key="15">
    <source>
        <dbReference type="EMBL" id="SOV11271.1"/>
    </source>
</evidence>
<evidence type="ECO:0000256" key="2">
    <source>
        <dbReference type="ARBA" id="ARBA00005755"/>
    </source>
</evidence>
<dbReference type="SUPFAM" id="SSF53098">
    <property type="entry name" value="Ribonuclease H-like"/>
    <property type="match status" value="1"/>
</dbReference>
<evidence type="ECO:0000256" key="1">
    <source>
        <dbReference type="ARBA" id="ARBA00004123"/>
    </source>
</evidence>
<evidence type="ECO:0000256" key="10">
    <source>
        <dbReference type="ARBA" id="ARBA00023125"/>
    </source>
</evidence>
<protein>
    <recommendedName>
        <fullName evidence="12">DNA polymerase</fullName>
        <ecNumber evidence="12">2.7.7.7</ecNumber>
    </recommendedName>
</protein>
<feature type="region of interest" description="Disordered" evidence="13">
    <location>
        <begin position="877"/>
        <end position="934"/>
    </location>
</feature>
<keyword evidence="8" id="KW-0862">Zinc</keyword>
<keyword evidence="11" id="KW-0539">Nucleus</keyword>
<proteinExistence type="inferred from homology"/>
<dbReference type="Gene3D" id="3.30.420.10">
    <property type="entry name" value="Ribonuclease H-like superfamily/Ribonuclease H"/>
    <property type="match status" value="1"/>
</dbReference>
<dbReference type="Gene3D" id="1.10.132.60">
    <property type="entry name" value="DNA polymerase family B, C-terminal domain"/>
    <property type="match status" value="1"/>
</dbReference>
<dbReference type="PANTHER" id="PTHR45861:SF1">
    <property type="entry name" value="DNA POLYMERASE ALPHA CATALYTIC SUBUNIT"/>
    <property type="match status" value="1"/>
</dbReference>
<dbReference type="SUPFAM" id="SSF56672">
    <property type="entry name" value="DNA/RNA polymerases"/>
    <property type="match status" value="1"/>
</dbReference>
<feature type="domain" description="DNA-directed DNA polymerase family B multifunctional" evidence="14">
    <location>
        <begin position="1054"/>
        <end position="1569"/>
    </location>
</feature>
<comment type="catalytic activity">
    <reaction evidence="12">
        <text>DNA(n) + a 2'-deoxyribonucleoside 5'-triphosphate = DNA(n+1) + diphosphate</text>
        <dbReference type="Rhea" id="RHEA:22508"/>
        <dbReference type="Rhea" id="RHEA-COMP:17339"/>
        <dbReference type="Rhea" id="RHEA-COMP:17340"/>
        <dbReference type="ChEBI" id="CHEBI:33019"/>
        <dbReference type="ChEBI" id="CHEBI:61560"/>
        <dbReference type="ChEBI" id="CHEBI:173112"/>
        <dbReference type="EC" id="2.7.7.7"/>
    </reaction>
</comment>
<dbReference type="Gene3D" id="3.30.70.2820">
    <property type="match status" value="1"/>
</dbReference>
<dbReference type="InterPro" id="IPR023211">
    <property type="entry name" value="DNA_pol_palm_dom_sf"/>
</dbReference>
<keyword evidence="4 12" id="KW-0548">Nucleotidyltransferase</keyword>
<dbReference type="InterPro" id="IPR045846">
    <property type="entry name" value="POLBc_alpha"/>
</dbReference>
<organism evidence="15 16">
    <name type="scientific">Plasmodium gaboni</name>
    <dbReference type="NCBI Taxonomy" id="647221"/>
    <lineage>
        <taxon>Eukaryota</taxon>
        <taxon>Sar</taxon>
        <taxon>Alveolata</taxon>
        <taxon>Apicomplexa</taxon>
        <taxon>Aconoidasida</taxon>
        <taxon>Haemosporida</taxon>
        <taxon>Plasmodiidae</taxon>
        <taxon>Plasmodium</taxon>
        <taxon>Plasmodium (Laverania)</taxon>
    </lineage>
</organism>
<evidence type="ECO:0000256" key="3">
    <source>
        <dbReference type="ARBA" id="ARBA00022679"/>
    </source>
</evidence>
<evidence type="ECO:0000256" key="4">
    <source>
        <dbReference type="ARBA" id="ARBA00022695"/>
    </source>
</evidence>
<evidence type="ECO:0000256" key="8">
    <source>
        <dbReference type="ARBA" id="ARBA00022833"/>
    </source>
</evidence>
<sequence length="1949" mass="230561">MSSVFDKLKKQRSKECKATDFYEVKNKNDEIYEVVDEEGYMKNKRSLQNFIVGGDKDFDSSDDVIVENINFTLLKKKNVDKEPKVKRNQTLDDFIREKKLRKTLSGNKLSKEEIHKTKNIEELMDQNTSSDSDGEFRTRKRKTRESYENSMNKNMNKSSCYIRSKDYEYNIYDMKYANEYNKQIIENNNMNNMNNYNNNYNDMSFVNKDIDYSKHIKVKNEKEDIDTHQPNDIHRDVGSLLKKKEIYVKKEEERNIVSGDNDDEVIEIKKKIHLMKNESEVKKENEIKQDEEKMREEKEKEKEKEKAPQNNNINNNNINNNNINNNNINNNNINNNKINNNNSNISNNHVDDFYNDYILNEMNISPLFIKIENETLKKEEKKLKENDINNNDDEDILENDIDSEMLRNKYEQLIRYEENNNSFVNVYIFDICKHRNSIILFGKTLTKFKKYKSISIFIENLDRYYYFLLNKNKVYYENGEEIKYNHDKFKIHIMSEFLEEFKIIREYHNIKMAKYKIVKRKNLNLSSYDEELYIKVLYSYNNDPIHEKFQKGSSYLSFYCCNEDIVENFIIKKNLKLPCWLKIKNLKKNDLSNLTYCYFDCIVEDKKSILLCDKIHEKKVDINKNIDDQNNTNIYNNINNTNIYNNINNTNIYNNSNNTNIYNNNNNSGSNSSLGRVIISDDGPKKIEQTYQQLTDINLNKLYIKVVSLLNEENIHEVFSICSLVQIDKLKYINFCGISKKCLKKGIINYNKSLCKLFDNEKELLHTFLEKIKDLDIDIYIGYNILNFDLEFLIHRCNIHNLNSYILSRKKKMKKNEKMKVNKFNGTNSTGSMYNIIQNIKGRLIVDIYLLCKDSIKLTTYCLDEIIDHVKNKFQDKSKQPTNKTTNMNKTNNMNKTTNMNKTNNMNKTDYTRQQSVVSQESVTSQSTQSSQVNHTNQVNCVKNEDDIHASNKTTSNQDIPTDVASTNSHKSNTHINIFKDFLVNNINLINCSNIHLYDAQSIIENHLNTYINSQIFCINETVNVCNILQIIEKTRDLTKLSGYIWMRSLLCYTSERVEFFLLHEYNKKKFITPIIKKKAKKIENNQMKNKNTAKYLGGLVLDPLCGYYDTFVLYLDFNSLYPSIIIEYNVCFSTIKLKNSELAIENTKENTKMNGNNDNADYKNFRDDDKIYRDDDKLYRDDDKIYRDDDKNFRADESYYNDNNYNKLEDENQLENNVEIDEFDKSKQGILPCILKSLVEKRAAIKKLIANEKNKEKKELLLIQSLSIKLISNSIYGCLGNTNNRFYAKHIASYITSKGRNLLQHTKFKVEKEFNLKVIYGDTDSIMIDTGIKANNINNYKESYKLAHLIKNSINKNYKKLELDLECIFSKLLLLKKKKYACAKVIDNNLEKYEYEMKGINFIKRDFSKISKLIGNEVLRIIFTNRDIDSKNMPVLYANDLSEQIHEYLRTVNQRIQNDEFDLDYYIITKKLTKNVNEYQDKNSLGHVLVAERMIKDGYNICINKEIQYCVCVSEDASRFYKKPSEKLNNSQCCFSVNEIKKYNLKIDKEYYIRNQILSPINRLCQYIEGTSAEKLSSCFNIHDVKEIKTDKQIEENYLETNVLSLLNESEERFKDIHLKGFLICSNCLHNVKPNIFIKYFKCNKCLTYLSIEQIRNYIFSFIHHLCNTFYKQLYICQGCTLKTRRIFLKDDKNCPNINCEYNKNSLKPLISKKYIYLILEYFLFLLKDNLKKIPSSLIEKTKSELSNEKDQTKKENNKTTEENNDTVEENNDTVEENNKTNNQKEEEKDHNGSILNSPDDINNKYSEKNNRNIYNNNSNNKDVESEEYCNDFIVCLCIDEGFKTYILHDDINKYKNIKIEAYDDICKYRELSVNITKGLKMKYPNISNFLSYLNLRTNVFFINYNEERDIIRNSIKYIVHNNIYSQIFFDQVFSIFHLPLSSHITEM</sequence>
<comment type="subcellular location">
    <subcellularLocation>
        <location evidence="1">Nucleus</location>
    </subcellularLocation>
</comment>
<evidence type="ECO:0000256" key="11">
    <source>
        <dbReference type="ARBA" id="ARBA00023242"/>
    </source>
</evidence>
<dbReference type="NCBIfam" id="TIGR00592">
    <property type="entry name" value="pol2"/>
    <property type="match status" value="1"/>
</dbReference>
<dbReference type="SMART" id="SM00486">
    <property type="entry name" value="POLBc"/>
    <property type="match status" value="1"/>
</dbReference>
<dbReference type="Gene3D" id="6.10.10.100">
    <property type="match status" value="1"/>
</dbReference>
<dbReference type="PANTHER" id="PTHR45861">
    <property type="entry name" value="DNA POLYMERASE ALPHA CATALYTIC SUBUNIT"/>
    <property type="match status" value="1"/>
</dbReference>
<dbReference type="EC" id="2.7.7.7" evidence="12"/>
<dbReference type="InterPro" id="IPR042087">
    <property type="entry name" value="DNA_pol_B_thumb"/>
</dbReference>
<dbReference type="Pfam" id="PF00136">
    <property type="entry name" value="DNA_pol_B"/>
    <property type="match status" value="1"/>
</dbReference>
<keyword evidence="9 12" id="KW-0239">DNA-directed DNA polymerase</keyword>
<dbReference type="Proteomes" id="UP000831156">
    <property type="component" value="Chromosome 4"/>
</dbReference>
<name>A0ABY1UJ47_9APIC</name>
<evidence type="ECO:0000256" key="5">
    <source>
        <dbReference type="ARBA" id="ARBA00022705"/>
    </source>
</evidence>
<feature type="compositionally biased region" description="Basic and acidic residues" evidence="13">
    <location>
        <begin position="279"/>
        <end position="307"/>
    </location>
</feature>
<evidence type="ECO:0000313" key="16">
    <source>
        <dbReference type="Proteomes" id="UP000831156"/>
    </source>
</evidence>
<keyword evidence="3 12" id="KW-0808">Transferase</keyword>
<evidence type="ECO:0000256" key="13">
    <source>
        <dbReference type="SAM" id="MobiDB-lite"/>
    </source>
</evidence>
<keyword evidence="5 12" id="KW-0235">DNA replication</keyword>
<dbReference type="Gene3D" id="1.10.287.690">
    <property type="entry name" value="Helix hairpin bin"/>
    <property type="match status" value="1"/>
</dbReference>
<evidence type="ECO:0000256" key="7">
    <source>
        <dbReference type="ARBA" id="ARBA00022771"/>
    </source>
</evidence>
<feature type="region of interest" description="Disordered" evidence="13">
    <location>
        <begin position="1744"/>
        <end position="1815"/>
    </location>
</feature>
<keyword evidence="7" id="KW-0863">Zinc-finger</keyword>
<dbReference type="EMBL" id="LT969427">
    <property type="protein sequence ID" value="SOV11271.1"/>
    <property type="molecule type" value="Genomic_DNA"/>
</dbReference>
<dbReference type="InterPro" id="IPR006134">
    <property type="entry name" value="DNA-dir_DNA_pol_B_multi_dom"/>
</dbReference>
<keyword evidence="6" id="KW-0479">Metal-binding</keyword>
<dbReference type="Gene3D" id="3.90.1600.10">
    <property type="entry name" value="Palm domain of DNA polymerase"/>
    <property type="match status" value="1"/>
</dbReference>
<feature type="compositionally biased region" description="Basic and acidic residues" evidence="13">
    <location>
        <begin position="1803"/>
        <end position="1812"/>
    </location>
</feature>
<feature type="compositionally biased region" description="Low complexity" evidence="13">
    <location>
        <begin position="310"/>
        <end position="328"/>
    </location>
</feature>
<feature type="region of interest" description="Disordered" evidence="13">
    <location>
        <begin position="116"/>
        <end position="151"/>
    </location>
</feature>
<reference evidence="15" key="1">
    <citation type="submission" date="2016-09" db="EMBL/GenBank/DDBJ databases">
        <authorList>
            <consortium name="Pathogen Informatics"/>
            <person name="Sun Q."/>
            <person name="Inoue M."/>
        </authorList>
    </citation>
    <scope>NUCLEOTIDE SEQUENCE</scope>
</reference>
<dbReference type="InterPro" id="IPR043502">
    <property type="entry name" value="DNA/RNA_pol_sf"/>
</dbReference>
<evidence type="ECO:0000256" key="12">
    <source>
        <dbReference type="RuleBase" id="RU000442"/>
    </source>
</evidence>
<dbReference type="PRINTS" id="PR00106">
    <property type="entry name" value="DNAPOLB"/>
</dbReference>
<keyword evidence="10 12" id="KW-0238">DNA-binding</keyword>
<dbReference type="InterPro" id="IPR012337">
    <property type="entry name" value="RNaseH-like_sf"/>
</dbReference>
<dbReference type="InterPro" id="IPR006172">
    <property type="entry name" value="DNA-dir_DNA_pol_B"/>
</dbReference>
<dbReference type="Gene3D" id="2.40.50.730">
    <property type="match status" value="1"/>
</dbReference>
<dbReference type="InterPro" id="IPR017964">
    <property type="entry name" value="DNA-dir_DNA_pol_B_CS"/>
</dbReference>
<keyword evidence="16" id="KW-1185">Reference proteome</keyword>
<feature type="compositionally biased region" description="Basic and acidic residues" evidence="13">
    <location>
        <begin position="1778"/>
        <end position="1793"/>
    </location>
</feature>
<feature type="compositionally biased region" description="Low complexity" evidence="13">
    <location>
        <begin position="882"/>
        <end position="933"/>
    </location>
</feature>
<dbReference type="CDD" id="cd05532">
    <property type="entry name" value="POLBc_alpha"/>
    <property type="match status" value="1"/>
</dbReference>